<accession>A0A7H8ND63</accession>
<proteinExistence type="predicted"/>
<dbReference type="Gene3D" id="3.40.50.720">
    <property type="entry name" value="NAD(P)-binding Rossmann-like Domain"/>
    <property type="match status" value="1"/>
</dbReference>
<dbReference type="PANTHER" id="PTHR43162">
    <property type="match status" value="1"/>
</dbReference>
<dbReference type="Gene3D" id="3.90.25.10">
    <property type="entry name" value="UDP-galactose 4-epimerase, domain 1"/>
    <property type="match status" value="1"/>
</dbReference>
<dbReference type="InterPro" id="IPR036291">
    <property type="entry name" value="NAD(P)-bd_dom_sf"/>
</dbReference>
<dbReference type="PANTHER" id="PTHR43162:SF1">
    <property type="entry name" value="PRESTALK A DIFFERENTIATION PROTEIN A"/>
    <property type="match status" value="1"/>
</dbReference>
<evidence type="ECO:0000313" key="3">
    <source>
        <dbReference type="Proteomes" id="UP000509303"/>
    </source>
</evidence>
<reference evidence="2 3" key="1">
    <citation type="submission" date="2020-06" db="EMBL/GenBank/DDBJ databases">
        <title>Genome mining for natural products.</title>
        <authorList>
            <person name="Zhang B."/>
            <person name="Shi J."/>
            <person name="Ge H."/>
        </authorList>
    </citation>
    <scope>NUCLEOTIDE SEQUENCE [LARGE SCALE GENOMIC DNA]</scope>
    <source>
        <strain evidence="2 3">NA00687</strain>
    </source>
</reference>
<keyword evidence="3" id="KW-1185">Reference proteome</keyword>
<dbReference type="SUPFAM" id="SSF51735">
    <property type="entry name" value="NAD(P)-binding Rossmann-fold domains"/>
    <property type="match status" value="1"/>
</dbReference>
<dbReference type="AlphaFoldDB" id="A0A7H8ND63"/>
<gene>
    <name evidence="2" type="ORF">HUT08_25765</name>
</gene>
<dbReference type="EMBL" id="CP054929">
    <property type="protein sequence ID" value="QKW52374.1"/>
    <property type="molecule type" value="Genomic_DNA"/>
</dbReference>
<protein>
    <submittedName>
        <fullName evidence="2">NmrA family NAD(P)-binding protein</fullName>
    </submittedName>
</protein>
<feature type="domain" description="NmrA-like" evidence="1">
    <location>
        <begin position="3"/>
        <end position="226"/>
    </location>
</feature>
<dbReference type="Pfam" id="PF05368">
    <property type="entry name" value="NmrA"/>
    <property type="match status" value="1"/>
</dbReference>
<evidence type="ECO:0000259" key="1">
    <source>
        <dbReference type="Pfam" id="PF05368"/>
    </source>
</evidence>
<evidence type="ECO:0000313" key="2">
    <source>
        <dbReference type="EMBL" id="QKW52374.1"/>
    </source>
</evidence>
<dbReference type="InterPro" id="IPR051604">
    <property type="entry name" value="Ergot_Alk_Oxidoreductase"/>
</dbReference>
<dbReference type="Proteomes" id="UP000509303">
    <property type="component" value="Chromosome"/>
</dbReference>
<dbReference type="RefSeq" id="WP_176164078.1">
    <property type="nucleotide sequence ID" value="NZ_CP054929.1"/>
</dbReference>
<dbReference type="InterPro" id="IPR008030">
    <property type="entry name" value="NmrA-like"/>
</dbReference>
<sequence>MTKILVTGATGTVGRHVVAGLARADVDVRALVRDPGAARLPGGVEAVRGNLGDPDSLAAAVRGVERVYLMWPGLPVDPRVLEVITERARRVVYLSTDVADLADDEEPTWYHQAIERQLRHSGVTWTFLRAIDFAANALRWADQVRRGTVRYPYGQAARSLIHERDIAEVAVRALTAEGADRRRHDGVAHLLTGPAALTHVEQVRIIGEVIGREVRWEEMPAEVAQEEFAAAWGNAEFVAGRLRAWKSFVDTPERVTDTVERLLGRPALTFREWVTDHADAFR</sequence>
<name>A0A7H8ND63_9ACTN</name>
<organism evidence="2 3">
    <name type="scientific">Streptomyces buecherae</name>
    <dbReference type="NCBI Taxonomy" id="2763006"/>
    <lineage>
        <taxon>Bacteria</taxon>
        <taxon>Bacillati</taxon>
        <taxon>Actinomycetota</taxon>
        <taxon>Actinomycetes</taxon>
        <taxon>Kitasatosporales</taxon>
        <taxon>Streptomycetaceae</taxon>
        <taxon>Streptomyces</taxon>
    </lineage>
</organism>